<accession>A0A2X0IHG7</accession>
<gene>
    <name evidence="2" type="ORF">DN069_24540</name>
</gene>
<dbReference type="Proteomes" id="UP000248889">
    <property type="component" value="Unassembled WGS sequence"/>
</dbReference>
<evidence type="ECO:0000313" key="2">
    <source>
        <dbReference type="EMBL" id="RAG83043.1"/>
    </source>
</evidence>
<dbReference type="AlphaFoldDB" id="A0A2X0IHG7"/>
<comment type="caution">
    <text evidence="2">The sequence shown here is derived from an EMBL/GenBank/DDBJ whole genome shotgun (WGS) entry which is preliminary data.</text>
</comment>
<sequence>MTRSTTRLIIGGVLSATVVGATTLTLAGCASDRGSSVAIGDSAPARALTTPANSGVVFVPLDSPAPTPATGGSTTPSAPTTSGGSGGSGGSTGSGGGSGSVGGTTGGTAGGGGTPAGSTPPHNSSGGTGGKGGGTGTAGGGGSTGAASGGTGAPQTPAHLTVTALHTTDTAQRWCQRVTLTLVNSGDRAATSGTVTFATHVIGALGIDWWTYQTSQSLTGPVAGHATADESWTVCLDAWRVPLGMHLETRAATLG</sequence>
<feature type="compositionally biased region" description="Low complexity" evidence="1">
    <location>
        <begin position="68"/>
        <end position="82"/>
    </location>
</feature>
<dbReference type="OrthoDB" id="4332164at2"/>
<feature type="region of interest" description="Disordered" evidence="1">
    <location>
        <begin position="59"/>
        <end position="157"/>
    </location>
</feature>
<keyword evidence="3" id="KW-1185">Reference proteome</keyword>
<feature type="compositionally biased region" description="Gly residues" evidence="1">
    <location>
        <begin position="83"/>
        <end position="115"/>
    </location>
</feature>
<evidence type="ECO:0000256" key="1">
    <source>
        <dbReference type="SAM" id="MobiDB-lite"/>
    </source>
</evidence>
<dbReference type="PROSITE" id="PS51257">
    <property type="entry name" value="PROKAR_LIPOPROTEIN"/>
    <property type="match status" value="1"/>
</dbReference>
<proteinExistence type="predicted"/>
<dbReference type="RefSeq" id="WP_111504338.1">
    <property type="nucleotide sequence ID" value="NZ_QKYN01000097.1"/>
</dbReference>
<evidence type="ECO:0000313" key="3">
    <source>
        <dbReference type="Proteomes" id="UP000248889"/>
    </source>
</evidence>
<protein>
    <submittedName>
        <fullName evidence="2">Uncharacterized protein</fullName>
    </submittedName>
</protein>
<feature type="compositionally biased region" description="Gly residues" evidence="1">
    <location>
        <begin position="126"/>
        <end position="152"/>
    </location>
</feature>
<dbReference type="EMBL" id="QKYN01000097">
    <property type="protein sequence ID" value="RAG83043.1"/>
    <property type="molecule type" value="Genomic_DNA"/>
</dbReference>
<reference evidence="2 3" key="1">
    <citation type="submission" date="2018-06" db="EMBL/GenBank/DDBJ databases">
        <title>Streptacidiphilus pinicola sp. nov., isolated from pine grove soil.</title>
        <authorList>
            <person name="Roh S.G."/>
            <person name="Park S."/>
            <person name="Kim M.-K."/>
            <person name="Yun B.-R."/>
            <person name="Park J."/>
            <person name="Kim M.J."/>
            <person name="Kim Y.S."/>
            <person name="Kim S.B."/>
        </authorList>
    </citation>
    <scope>NUCLEOTIDE SEQUENCE [LARGE SCALE GENOMIC DNA]</scope>
    <source>
        <strain evidence="2 3">MMS16-CNU450</strain>
    </source>
</reference>
<name>A0A2X0IHG7_9ACTN</name>
<organism evidence="2 3">
    <name type="scientific">Streptacidiphilus pinicola</name>
    <dbReference type="NCBI Taxonomy" id="2219663"/>
    <lineage>
        <taxon>Bacteria</taxon>
        <taxon>Bacillati</taxon>
        <taxon>Actinomycetota</taxon>
        <taxon>Actinomycetes</taxon>
        <taxon>Kitasatosporales</taxon>
        <taxon>Streptomycetaceae</taxon>
        <taxon>Streptacidiphilus</taxon>
    </lineage>
</organism>
<feature type="compositionally biased region" description="Low complexity" evidence="1">
    <location>
        <begin position="116"/>
        <end position="125"/>
    </location>
</feature>